<evidence type="ECO:0000313" key="2">
    <source>
        <dbReference type="EMBL" id="GEB03803.1"/>
    </source>
</evidence>
<feature type="region of interest" description="Disordered" evidence="1">
    <location>
        <begin position="87"/>
        <end position="112"/>
    </location>
</feature>
<evidence type="ECO:0000256" key="1">
    <source>
        <dbReference type="SAM" id="MobiDB-lite"/>
    </source>
</evidence>
<dbReference type="EMBL" id="BJLY01000002">
    <property type="protein sequence ID" value="GEB03803.1"/>
    <property type="molecule type" value="Genomic_DNA"/>
</dbReference>
<reference evidence="2 3" key="1">
    <citation type="submission" date="2019-06" db="EMBL/GenBank/DDBJ databases">
        <title>Whole genome shotgun sequence of Gluconobacter roseus NBRC 3990.</title>
        <authorList>
            <person name="Hosoyama A."/>
            <person name="Uohara A."/>
            <person name="Ohji S."/>
            <person name="Ichikawa N."/>
        </authorList>
    </citation>
    <scope>NUCLEOTIDE SEQUENCE [LARGE SCALE GENOMIC DNA]</scope>
    <source>
        <strain evidence="2 3">NBRC 3990</strain>
    </source>
</reference>
<name>A0A4Y3M5C5_9PROT</name>
<keyword evidence="3" id="KW-1185">Reference proteome</keyword>
<sequence length="112" mass="12406">MYTLGCQSQNGNGAAVHLSQHKAIVITNVESLVMGGIEPHLAECPGEREQLRTDFYSETLTPLKAERFKRLRCCRADPADLLCPTEKRETTARQDRAVAGRDMAEKGFEGRG</sequence>
<gene>
    <name evidence="2" type="ORF">GRO01_13790</name>
</gene>
<evidence type="ECO:0000313" key="3">
    <source>
        <dbReference type="Proteomes" id="UP000320772"/>
    </source>
</evidence>
<comment type="caution">
    <text evidence="2">The sequence shown here is derived from an EMBL/GenBank/DDBJ whole genome shotgun (WGS) entry which is preliminary data.</text>
</comment>
<dbReference type="Proteomes" id="UP000320772">
    <property type="component" value="Unassembled WGS sequence"/>
</dbReference>
<accession>A0A4Y3M5C5</accession>
<dbReference type="AlphaFoldDB" id="A0A4Y3M5C5"/>
<organism evidence="2 3">
    <name type="scientific">Gluconobacter roseus NBRC 3990</name>
    <dbReference type="NCBI Taxonomy" id="1307950"/>
    <lineage>
        <taxon>Bacteria</taxon>
        <taxon>Pseudomonadati</taxon>
        <taxon>Pseudomonadota</taxon>
        <taxon>Alphaproteobacteria</taxon>
        <taxon>Acetobacterales</taxon>
        <taxon>Acetobacteraceae</taxon>
        <taxon>Gluconobacter</taxon>
    </lineage>
</organism>
<protein>
    <submittedName>
        <fullName evidence="2">Uncharacterized protein</fullName>
    </submittedName>
</protein>
<proteinExistence type="predicted"/>